<feature type="region of interest" description="Disordered" evidence="1">
    <location>
        <begin position="510"/>
        <end position="543"/>
    </location>
</feature>
<dbReference type="AlphaFoldDB" id="A0A8H5TQX7"/>
<dbReference type="Proteomes" id="UP000567885">
    <property type="component" value="Unassembled WGS sequence"/>
</dbReference>
<name>A0A8H5TQX7_FUSHE</name>
<evidence type="ECO:0000256" key="1">
    <source>
        <dbReference type="SAM" id="MobiDB-lite"/>
    </source>
</evidence>
<feature type="region of interest" description="Disordered" evidence="1">
    <location>
        <begin position="601"/>
        <end position="647"/>
    </location>
</feature>
<sequence length="805" mass="90677">MGSEKKPFKRKKKYSREDSLDLGTFSTSTEIKRSLIRKSRQSTADSDESWLKPYLQYDTPSPIPNPKDNSPSRESDLSSLISPEKLRLYPKREPSVVNVKSKGTGPHDNRLAKSQGDYREPSLRRGFGKEYAYAVEQPKAPRGDVNPAGHRPMIAIKKPAPVQYHSPPGYRTTQKGSEIVRSEGLCARQPSDSRDSRLWPIESQQKLVLTACLDLKAIFMDVAVKEQVFWESVAFQIFSEPSTSLLSCMRQWTVLKSIVFDWCQAYKCQRIEARMEVNALFDQWNKVYDSVLLERFGRRVVVTDKGMVEEPDNVPEAIMSKGEPVIATMELEDRGGPNCESATVAPQRERENSTARSEGEFCPKSELAAAAPRAELENPTEEHENRIASASESAVALPQSEPKFSTTEFEDRIWPAVEKAFLPFAERKILEWVEKKLQERMKELGSLTRPPLLKADSSPESYLTYVSYLKGRIHATGKKSTSIRETEAVMSMAVDLLPDVKEHLRKDLRGEHMGVDDNENDAESSGAIHEEGHDERSEEAYGKYSEDDVSCYQPSIIDSIEPRTPLVTPRITAQLRFYESKYVEAVRAAKAQKEAEDEAIRLLGENQPKKRKAPDDDLHGLAIRSRSNECKPVRHRVPETSVAPARKKQCLEELQPNRSPASSSISPGFPPIEQMFSSSLARESSAITQPTPTPAGRGLRGMNDSPIFGPFDDDATPALKPLVRADPSPGLFVTPDRPPSGQSDRLFRIKKSASRSPVLNERGAYSEKAEAPRFREETAEYQAMSPKSRDMMMYRAIRDMREKRY</sequence>
<feature type="compositionally biased region" description="Basic and acidic residues" evidence="1">
    <location>
        <begin position="764"/>
        <end position="778"/>
    </location>
</feature>
<evidence type="ECO:0000313" key="2">
    <source>
        <dbReference type="EMBL" id="KAF5673890.1"/>
    </source>
</evidence>
<reference evidence="2 3" key="1">
    <citation type="submission" date="2020-05" db="EMBL/GenBank/DDBJ databases">
        <title>Identification and distribution of gene clusters putatively required for synthesis of sphingolipid metabolism inhibitors in phylogenetically diverse species of the filamentous fungus Fusarium.</title>
        <authorList>
            <person name="Kim H.-S."/>
            <person name="Busman M."/>
            <person name="Brown D.W."/>
            <person name="Divon H."/>
            <person name="Uhlig S."/>
            <person name="Proctor R.H."/>
        </authorList>
    </citation>
    <scope>NUCLEOTIDE SEQUENCE [LARGE SCALE GENOMIC DNA]</scope>
    <source>
        <strain evidence="2 3">NRRL 20693</strain>
    </source>
</reference>
<dbReference type="EMBL" id="JAAGWQ010000051">
    <property type="protein sequence ID" value="KAF5673890.1"/>
    <property type="molecule type" value="Genomic_DNA"/>
</dbReference>
<feature type="compositionally biased region" description="Basic and acidic residues" evidence="1">
    <location>
        <begin position="105"/>
        <end position="122"/>
    </location>
</feature>
<feature type="compositionally biased region" description="Basic and acidic residues" evidence="1">
    <location>
        <begin position="528"/>
        <end position="543"/>
    </location>
</feature>
<feature type="compositionally biased region" description="Basic and acidic residues" evidence="1">
    <location>
        <begin position="347"/>
        <end position="363"/>
    </location>
</feature>
<feature type="compositionally biased region" description="Basic and acidic residues" evidence="1">
    <location>
        <begin position="84"/>
        <end position="94"/>
    </location>
</feature>
<dbReference type="OrthoDB" id="5106414at2759"/>
<gene>
    <name evidence="2" type="ORF">FHETE_3277</name>
</gene>
<proteinExistence type="predicted"/>
<feature type="region of interest" description="Disordered" evidence="1">
    <location>
        <begin position="1"/>
        <end position="122"/>
    </location>
</feature>
<protein>
    <submittedName>
        <fullName evidence="2">Uncharacterized protein</fullName>
    </submittedName>
</protein>
<feature type="compositionally biased region" description="Basic and acidic residues" evidence="1">
    <location>
        <begin position="626"/>
        <end position="638"/>
    </location>
</feature>
<keyword evidence="3" id="KW-1185">Reference proteome</keyword>
<evidence type="ECO:0000313" key="3">
    <source>
        <dbReference type="Proteomes" id="UP000567885"/>
    </source>
</evidence>
<feature type="region of interest" description="Disordered" evidence="1">
    <location>
        <begin position="757"/>
        <end position="784"/>
    </location>
</feature>
<organism evidence="2 3">
    <name type="scientific">Fusarium heterosporum</name>
    <dbReference type="NCBI Taxonomy" id="42747"/>
    <lineage>
        <taxon>Eukaryota</taxon>
        <taxon>Fungi</taxon>
        <taxon>Dikarya</taxon>
        <taxon>Ascomycota</taxon>
        <taxon>Pezizomycotina</taxon>
        <taxon>Sordariomycetes</taxon>
        <taxon>Hypocreomycetidae</taxon>
        <taxon>Hypocreales</taxon>
        <taxon>Nectriaceae</taxon>
        <taxon>Fusarium</taxon>
        <taxon>Fusarium heterosporum species complex</taxon>
    </lineage>
</organism>
<feature type="region of interest" description="Disordered" evidence="1">
    <location>
        <begin position="333"/>
        <end position="364"/>
    </location>
</feature>
<accession>A0A8H5TQX7</accession>
<comment type="caution">
    <text evidence="2">The sequence shown here is derived from an EMBL/GenBank/DDBJ whole genome shotgun (WGS) entry which is preliminary data.</text>
</comment>